<proteinExistence type="inferred from homology"/>
<evidence type="ECO:0000259" key="10">
    <source>
        <dbReference type="PROSITE" id="PS50262"/>
    </source>
</evidence>
<dbReference type="EMBL" id="CAJPVJ010002883">
    <property type="protein sequence ID" value="CAG2166912.1"/>
    <property type="molecule type" value="Genomic_DNA"/>
</dbReference>
<dbReference type="InterPro" id="IPR017452">
    <property type="entry name" value="GPCR_Rhodpsn_7TM"/>
</dbReference>
<comment type="similarity">
    <text evidence="2">Belongs to the G-protein coupled receptor 1 family.</text>
</comment>
<evidence type="ECO:0000256" key="7">
    <source>
        <dbReference type="ARBA" id="ARBA00023170"/>
    </source>
</evidence>
<dbReference type="Pfam" id="PF00001">
    <property type="entry name" value="7tm_1"/>
    <property type="match status" value="1"/>
</dbReference>
<dbReference type="PROSITE" id="PS50262">
    <property type="entry name" value="G_PROTEIN_RECEP_F1_2"/>
    <property type="match status" value="1"/>
</dbReference>
<keyword evidence="6 9" id="KW-0472">Membrane</keyword>
<name>A0A7R9QJ75_9ACAR</name>
<feature type="transmembrane region" description="Helical" evidence="9">
    <location>
        <begin position="62"/>
        <end position="88"/>
    </location>
</feature>
<evidence type="ECO:0000313" key="11">
    <source>
        <dbReference type="EMBL" id="CAD7647793.1"/>
    </source>
</evidence>
<dbReference type="OrthoDB" id="6419947at2759"/>
<keyword evidence="5" id="KW-0297">G-protein coupled receptor</keyword>
<comment type="subcellular location">
    <subcellularLocation>
        <location evidence="1">Membrane</location>
        <topology evidence="1">Multi-pass membrane protein</topology>
    </subcellularLocation>
</comment>
<gene>
    <name evidence="11" type="ORF">ONB1V03_LOCUS6427</name>
</gene>
<evidence type="ECO:0000256" key="5">
    <source>
        <dbReference type="ARBA" id="ARBA00023040"/>
    </source>
</evidence>
<evidence type="ECO:0000313" key="12">
    <source>
        <dbReference type="Proteomes" id="UP000728032"/>
    </source>
</evidence>
<dbReference type="SUPFAM" id="SSF81321">
    <property type="entry name" value="Family A G protein-coupled receptor-like"/>
    <property type="match status" value="1"/>
</dbReference>
<evidence type="ECO:0000256" key="8">
    <source>
        <dbReference type="ARBA" id="ARBA00023224"/>
    </source>
</evidence>
<keyword evidence="12" id="KW-1185">Reference proteome</keyword>
<feature type="transmembrane region" description="Helical" evidence="9">
    <location>
        <begin position="20"/>
        <end position="41"/>
    </location>
</feature>
<dbReference type="EMBL" id="OC917708">
    <property type="protein sequence ID" value="CAD7647793.1"/>
    <property type="molecule type" value="Genomic_DNA"/>
</dbReference>
<keyword evidence="7" id="KW-0675">Receptor</keyword>
<dbReference type="Proteomes" id="UP000728032">
    <property type="component" value="Unassembled WGS sequence"/>
</dbReference>
<evidence type="ECO:0000256" key="1">
    <source>
        <dbReference type="ARBA" id="ARBA00004141"/>
    </source>
</evidence>
<accession>A0A7R9QJ75</accession>
<evidence type="ECO:0000256" key="9">
    <source>
        <dbReference type="SAM" id="Phobius"/>
    </source>
</evidence>
<sequence length="111" mass="12460">MSPIGVESRQTLSHAYRMIAFVWIGSLITMSPIGVVSRLHYMENTGRGKYKCRESWPSDMCFEAFTLFLDVVLLIVPLIIMSLTYTMIALTLKNNLRTYSHGVNVGAGLLT</sequence>
<evidence type="ECO:0000256" key="3">
    <source>
        <dbReference type="ARBA" id="ARBA00022692"/>
    </source>
</evidence>
<feature type="domain" description="G-protein coupled receptors family 1 profile" evidence="10">
    <location>
        <begin position="1"/>
        <end position="111"/>
    </location>
</feature>
<dbReference type="GO" id="GO:0008188">
    <property type="term" value="F:neuropeptide receptor activity"/>
    <property type="evidence" value="ECO:0007669"/>
    <property type="project" value="TreeGrafter"/>
</dbReference>
<reference evidence="11" key="1">
    <citation type="submission" date="2020-11" db="EMBL/GenBank/DDBJ databases">
        <authorList>
            <person name="Tran Van P."/>
        </authorList>
    </citation>
    <scope>NUCLEOTIDE SEQUENCE</scope>
</reference>
<dbReference type="GO" id="GO:0005886">
    <property type="term" value="C:plasma membrane"/>
    <property type="evidence" value="ECO:0007669"/>
    <property type="project" value="TreeGrafter"/>
</dbReference>
<protein>
    <recommendedName>
        <fullName evidence="10">G-protein coupled receptors family 1 profile domain-containing protein</fullName>
    </recommendedName>
</protein>
<keyword evidence="4 9" id="KW-1133">Transmembrane helix</keyword>
<organism evidence="11">
    <name type="scientific">Oppiella nova</name>
    <dbReference type="NCBI Taxonomy" id="334625"/>
    <lineage>
        <taxon>Eukaryota</taxon>
        <taxon>Metazoa</taxon>
        <taxon>Ecdysozoa</taxon>
        <taxon>Arthropoda</taxon>
        <taxon>Chelicerata</taxon>
        <taxon>Arachnida</taxon>
        <taxon>Acari</taxon>
        <taxon>Acariformes</taxon>
        <taxon>Sarcoptiformes</taxon>
        <taxon>Oribatida</taxon>
        <taxon>Brachypylina</taxon>
        <taxon>Oppioidea</taxon>
        <taxon>Oppiidae</taxon>
        <taxon>Oppiella</taxon>
    </lineage>
</organism>
<keyword evidence="8" id="KW-0807">Transducer</keyword>
<dbReference type="AlphaFoldDB" id="A0A7R9QJ75"/>
<dbReference type="PANTHER" id="PTHR24238">
    <property type="entry name" value="G-PROTEIN COUPLED RECEPTOR"/>
    <property type="match status" value="1"/>
</dbReference>
<evidence type="ECO:0000256" key="2">
    <source>
        <dbReference type="ARBA" id="ARBA00010663"/>
    </source>
</evidence>
<dbReference type="Gene3D" id="1.20.1070.10">
    <property type="entry name" value="Rhodopsin 7-helix transmembrane proteins"/>
    <property type="match status" value="1"/>
</dbReference>
<evidence type="ECO:0000256" key="4">
    <source>
        <dbReference type="ARBA" id="ARBA00022989"/>
    </source>
</evidence>
<evidence type="ECO:0000256" key="6">
    <source>
        <dbReference type="ARBA" id="ARBA00023136"/>
    </source>
</evidence>
<dbReference type="InterPro" id="IPR000276">
    <property type="entry name" value="GPCR_Rhodpsn"/>
</dbReference>
<dbReference type="PANTHER" id="PTHR24238:SF75">
    <property type="entry name" value="CHOLECYSTOKININ-LIKE RECEPTOR AT 17D1-RELATED"/>
    <property type="match status" value="1"/>
</dbReference>
<keyword evidence="3 9" id="KW-0812">Transmembrane</keyword>